<name>A0A4R5CFX6_9FLAO</name>
<evidence type="ECO:0000313" key="2">
    <source>
        <dbReference type="Proteomes" id="UP000295479"/>
    </source>
</evidence>
<dbReference type="OrthoDB" id="894042at2"/>
<dbReference type="EMBL" id="SMFK01000003">
    <property type="protein sequence ID" value="TDD97896.1"/>
    <property type="molecule type" value="Genomic_DNA"/>
</dbReference>
<dbReference type="AlphaFoldDB" id="A0A4R5CFX6"/>
<reference evidence="1 2" key="1">
    <citation type="submission" date="2019-03" db="EMBL/GenBank/DDBJ databases">
        <title>Flavobacterium AR-3-4 sp. nov. isolated from arctic soil.</title>
        <authorList>
            <person name="Chaudhary D.K."/>
        </authorList>
    </citation>
    <scope>NUCLEOTIDE SEQUENCE [LARGE SCALE GENOMIC DNA]</scope>
    <source>
        <strain evidence="1 2">AR-3-4</strain>
    </source>
</reference>
<evidence type="ECO:0000313" key="1">
    <source>
        <dbReference type="EMBL" id="TDD97896.1"/>
    </source>
</evidence>
<dbReference type="Proteomes" id="UP000295479">
    <property type="component" value="Unassembled WGS sequence"/>
</dbReference>
<gene>
    <name evidence="1" type="ORF">E0F76_07285</name>
</gene>
<sequence length="128" mass="14850">MKKSIAISFLFIFLCANTEIGQLLKIPTLIQHFTEHHDDDLDISFADFIDFHYNNDKQHSDTDKHDNHQNLPFKTINTNVNTILAFESQTAFSFRKLNIISLNRTVPFSQDFYISSVFASIWLPPKLS</sequence>
<accession>A0A4R5CFX6</accession>
<comment type="caution">
    <text evidence="1">The sequence shown here is derived from an EMBL/GenBank/DDBJ whole genome shotgun (WGS) entry which is preliminary data.</text>
</comment>
<proteinExistence type="predicted"/>
<keyword evidence="2" id="KW-1185">Reference proteome</keyword>
<organism evidence="1 2">
    <name type="scientific">Flavobacterium cellulosilyticum</name>
    <dbReference type="NCBI Taxonomy" id="2541731"/>
    <lineage>
        <taxon>Bacteria</taxon>
        <taxon>Pseudomonadati</taxon>
        <taxon>Bacteroidota</taxon>
        <taxon>Flavobacteriia</taxon>
        <taxon>Flavobacteriales</taxon>
        <taxon>Flavobacteriaceae</taxon>
        <taxon>Flavobacterium</taxon>
    </lineage>
</organism>
<protein>
    <submittedName>
        <fullName evidence="1">Uncharacterized protein</fullName>
    </submittedName>
</protein>